<dbReference type="EC" id="3.1.11.5" evidence="15"/>
<evidence type="ECO:0000256" key="6">
    <source>
        <dbReference type="ARBA" id="ARBA00022806"/>
    </source>
</evidence>
<keyword evidence="5 15" id="KW-0378">Hydrolase</keyword>
<dbReference type="CDD" id="cd22352">
    <property type="entry name" value="RecB_C-like"/>
    <property type="match status" value="1"/>
</dbReference>
<dbReference type="InterPro" id="IPR004586">
    <property type="entry name" value="RecB"/>
</dbReference>
<evidence type="ECO:0000256" key="11">
    <source>
        <dbReference type="ARBA" id="ARBA00023204"/>
    </source>
</evidence>
<feature type="region of interest" description="Nuclease activity, interacts with RecD and RecA" evidence="15">
    <location>
        <begin position="944"/>
        <end position="1259"/>
    </location>
</feature>
<evidence type="ECO:0000256" key="1">
    <source>
        <dbReference type="ARBA" id="ARBA00022722"/>
    </source>
</evidence>
<protein>
    <recommendedName>
        <fullName evidence="15">RecBCD enzyme subunit RecB</fullName>
        <ecNumber evidence="15">3.1.11.5</ecNumber>
        <ecNumber evidence="15">5.6.2.4</ecNumber>
    </recommendedName>
    <alternativeName>
        <fullName evidence="15">DNA 3'-5' helicase subunit RecB</fullName>
    </alternativeName>
    <alternativeName>
        <fullName evidence="15">Exonuclease V subunit RecB</fullName>
        <shortName evidence="15">ExoV subunit RecB</shortName>
    </alternativeName>
    <alternativeName>
        <fullName evidence="15">Helicase/nuclease RecBCD subunit RecB</fullName>
    </alternativeName>
</protein>
<evidence type="ECO:0000256" key="15">
    <source>
        <dbReference type="HAMAP-Rule" id="MF_01485"/>
    </source>
</evidence>
<evidence type="ECO:0000256" key="16">
    <source>
        <dbReference type="PROSITE-ProRule" id="PRU00560"/>
    </source>
</evidence>
<dbReference type="InterPro" id="IPR027417">
    <property type="entry name" value="P-loop_NTPase"/>
</dbReference>
<evidence type="ECO:0000256" key="4">
    <source>
        <dbReference type="ARBA" id="ARBA00022763"/>
    </source>
</evidence>
<reference evidence="19" key="1">
    <citation type="submission" date="2017-04" db="EMBL/GenBank/DDBJ databases">
        <title>Unexpected and diverse lifestyles within the genus Limnohabitans.</title>
        <authorList>
            <person name="Kasalicky V."/>
            <person name="Mehrshad M."/>
            <person name="Andrei S.-A."/>
            <person name="Salcher M."/>
            <person name="Kratochvilova H."/>
            <person name="Simek K."/>
            <person name="Ghai R."/>
        </authorList>
    </citation>
    <scope>NUCLEOTIDE SEQUENCE [LARGE SCALE GENOMIC DNA]</scope>
    <source>
        <strain evidence="19">II-D5</strain>
    </source>
</reference>
<feature type="binding site" evidence="15">
    <location>
        <position position="1026"/>
    </location>
    <ligand>
        <name>Mg(2+)</name>
        <dbReference type="ChEBI" id="CHEBI:18420"/>
    </ligand>
</feature>
<dbReference type="Gene3D" id="1.10.3170.10">
    <property type="entry name" value="Recbcd, chain B, domain 2"/>
    <property type="match status" value="1"/>
</dbReference>
<dbReference type="PANTHER" id="PTHR11070:SF23">
    <property type="entry name" value="RECBCD ENZYME SUBUNIT RECB"/>
    <property type="match status" value="1"/>
</dbReference>
<dbReference type="GO" id="GO:0005829">
    <property type="term" value="C:cytosol"/>
    <property type="evidence" value="ECO:0007669"/>
    <property type="project" value="TreeGrafter"/>
</dbReference>
<comment type="similarity">
    <text evidence="15">Belongs to the helicase family. UvrD subfamily.</text>
</comment>
<dbReference type="GO" id="GO:0008854">
    <property type="term" value="F:exodeoxyribonuclease V activity"/>
    <property type="evidence" value="ECO:0007669"/>
    <property type="project" value="UniProtKB-EC"/>
</dbReference>
<keyword evidence="1 15" id="KW-0540">Nuclease</keyword>
<evidence type="ECO:0000313" key="19">
    <source>
        <dbReference type="EMBL" id="PVE44305.1"/>
    </source>
</evidence>
<comment type="function">
    <text evidence="15">A helicase/nuclease that prepares dsDNA breaks (DSB) for recombinational DNA repair. Binds to DSBs and unwinds DNA via a highly rapid and processive ATP-dependent bidirectional helicase activity. Unwinds dsDNA until it encounters a Chi (crossover hotspot instigator) sequence from the 3' direction. Cuts ssDNA a few nucleotides 3' to the Chi site. The properties and activities of the enzyme are changed at Chi. The Chi-altered holoenzyme produces a long 3'-ssDNA overhang and facilitates RecA-binding to the ssDNA for homologous DNA recombination and repair. Holoenzyme degrades any linearized DNA that is unable to undergo homologous recombination. In the holoenzyme this subunit contributes ATPase, 3'-5' helicase, exonuclease activity and loads RecA onto ssDNA.</text>
</comment>
<dbReference type="RefSeq" id="WP_053176029.1">
    <property type="nucleotide sequence ID" value="NZ_LFYT02000002.1"/>
</dbReference>
<dbReference type="AlphaFoldDB" id="A0A2T7UHZ3"/>
<keyword evidence="6 15" id="KW-0347">Helicase</keyword>
<dbReference type="Pfam" id="PF00580">
    <property type="entry name" value="UvrD-helicase"/>
    <property type="match status" value="1"/>
</dbReference>
<dbReference type="GO" id="GO:0016887">
    <property type="term" value="F:ATP hydrolysis activity"/>
    <property type="evidence" value="ECO:0007669"/>
    <property type="project" value="RHEA"/>
</dbReference>
<comment type="domain">
    <text evidence="15">The C-terminal domain has nuclease activity and interacts with RecD. It interacts with RecA, facilitating its loading onto ssDNA.</text>
</comment>
<comment type="catalytic activity">
    <reaction evidence="14 15">
        <text>ATP + H2O = ADP + phosphate + H(+)</text>
        <dbReference type="Rhea" id="RHEA:13065"/>
        <dbReference type="ChEBI" id="CHEBI:15377"/>
        <dbReference type="ChEBI" id="CHEBI:15378"/>
        <dbReference type="ChEBI" id="CHEBI:30616"/>
        <dbReference type="ChEBI" id="CHEBI:43474"/>
        <dbReference type="ChEBI" id="CHEBI:456216"/>
        <dbReference type="EC" id="5.6.2.4"/>
    </reaction>
</comment>
<keyword evidence="9 15" id="KW-0460">Magnesium</keyword>
<dbReference type="Gene3D" id="1.10.486.10">
    <property type="entry name" value="PCRA, domain 4"/>
    <property type="match status" value="1"/>
</dbReference>
<comment type="subunit">
    <text evidence="15">Heterotrimer of RecB, RecC and RecD. All subunits contribute to DNA-binding. Interacts with RecA.</text>
</comment>
<keyword evidence="3 15" id="KW-0547">Nucleotide-binding</keyword>
<dbReference type="GO" id="GO:0000287">
    <property type="term" value="F:magnesium ion binding"/>
    <property type="evidence" value="ECO:0007669"/>
    <property type="project" value="UniProtKB-UniRule"/>
</dbReference>
<dbReference type="InterPro" id="IPR000212">
    <property type="entry name" value="DNA_helicase_UvrD/REP"/>
</dbReference>
<dbReference type="SUPFAM" id="SSF52540">
    <property type="entry name" value="P-loop containing nucleoside triphosphate hydrolases"/>
    <property type="match status" value="1"/>
</dbReference>
<keyword evidence="4 15" id="KW-0227">DNA damage</keyword>
<accession>A0A2T7UHZ3</accession>
<dbReference type="InterPro" id="IPR014016">
    <property type="entry name" value="UvrD-like_ATP-bd"/>
</dbReference>
<dbReference type="Gene3D" id="3.90.320.10">
    <property type="match status" value="1"/>
</dbReference>
<dbReference type="InterPro" id="IPR014017">
    <property type="entry name" value="DNA_helicase_UvrD-like_C"/>
</dbReference>
<dbReference type="PROSITE" id="PS51198">
    <property type="entry name" value="UVRD_HELICASE_ATP_BIND"/>
    <property type="match status" value="1"/>
</dbReference>
<dbReference type="Gene3D" id="3.40.50.300">
    <property type="entry name" value="P-loop containing nucleotide triphosphate hydrolases"/>
    <property type="match status" value="2"/>
</dbReference>
<evidence type="ECO:0000256" key="9">
    <source>
        <dbReference type="ARBA" id="ARBA00022842"/>
    </source>
</evidence>
<dbReference type="InterPro" id="IPR011335">
    <property type="entry name" value="Restrct_endonuc-II-like"/>
</dbReference>
<feature type="binding site" evidence="15">
    <location>
        <position position="1152"/>
    </location>
    <ligand>
        <name>Mg(2+)</name>
        <dbReference type="ChEBI" id="CHEBI:18420"/>
    </ligand>
</feature>
<proteinExistence type="inferred from homology"/>
<evidence type="ECO:0000313" key="20">
    <source>
        <dbReference type="Proteomes" id="UP000037507"/>
    </source>
</evidence>
<dbReference type="EMBL" id="LFYT02000002">
    <property type="protein sequence ID" value="PVE44305.1"/>
    <property type="molecule type" value="Genomic_DNA"/>
</dbReference>
<feature type="domain" description="UvrD-like helicase ATP-binding" evidence="17">
    <location>
        <begin position="1"/>
        <end position="482"/>
    </location>
</feature>
<evidence type="ECO:0000256" key="3">
    <source>
        <dbReference type="ARBA" id="ARBA00022741"/>
    </source>
</evidence>
<feature type="binding site" evidence="16">
    <location>
        <begin position="22"/>
        <end position="29"/>
    </location>
    <ligand>
        <name>ATP</name>
        <dbReference type="ChEBI" id="CHEBI:30616"/>
    </ligand>
</feature>
<gene>
    <name evidence="15" type="primary">recB</name>
    <name evidence="19" type="ORF">H663_002325</name>
</gene>
<name>A0A2T7UHZ3_9BURK</name>
<evidence type="ECO:0000256" key="12">
    <source>
        <dbReference type="ARBA" id="ARBA00023235"/>
    </source>
</evidence>
<dbReference type="GO" id="GO:0005524">
    <property type="term" value="F:ATP binding"/>
    <property type="evidence" value="ECO:0007669"/>
    <property type="project" value="UniProtKB-UniRule"/>
</dbReference>
<comment type="caution">
    <text evidence="19">The sequence shown here is derived from an EMBL/GenBank/DDBJ whole genome shotgun (WGS) entry which is preliminary data.</text>
</comment>
<organism evidence="19 20">
    <name type="scientific">Limnohabitans planktonicus II-D5</name>
    <dbReference type="NCBI Taxonomy" id="1293045"/>
    <lineage>
        <taxon>Bacteria</taxon>
        <taxon>Pseudomonadati</taxon>
        <taxon>Pseudomonadota</taxon>
        <taxon>Betaproteobacteria</taxon>
        <taxon>Burkholderiales</taxon>
        <taxon>Comamonadaceae</taxon>
        <taxon>Limnohabitans</taxon>
    </lineage>
</organism>
<dbReference type="EC" id="5.6.2.4" evidence="15"/>
<dbReference type="PROSITE" id="PS51217">
    <property type="entry name" value="UVRD_HELICASE_CTER"/>
    <property type="match status" value="1"/>
</dbReference>
<dbReference type="HAMAP" id="MF_01485">
    <property type="entry name" value="RecB"/>
    <property type="match status" value="1"/>
</dbReference>
<dbReference type="OrthoDB" id="5905204at2"/>
<dbReference type="PANTHER" id="PTHR11070">
    <property type="entry name" value="UVRD / RECB / PCRA DNA HELICASE FAMILY MEMBER"/>
    <property type="match status" value="1"/>
</dbReference>
<dbReference type="GO" id="GO:0009338">
    <property type="term" value="C:exodeoxyribonuclease V complex"/>
    <property type="evidence" value="ECO:0007669"/>
    <property type="project" value="TreeGrafter"/>
</dbReference>
<feature type="active site" description="For nuclease activity" evidence="15">
    <location>
        <position position="1152"/>
    </location>
</feature>
<evidence type="ECO:0000256" key="7">
    <source>
        <dbReference type="ARBA" id="ARBA00022839"/>
    </source>
</evidence>
<dbReference type="Pfam" id="PF13361">
    <property type="entry name" value="UvrD_C"/>
    <property type="match status" value="1"/>
</dbReference>
<dbReference type="NCBIfam" id="TIGR00609">
    <property type="entry name" value="recB"/>
    <property type="match status" value="1"/>
</dbReference>
<sequence length="1259" mass="138283">MSSAHALNANSFPLRGSHLIEASAGTGKTWTIAALYVRLVLGHGTQATEGEDGSEGGTAPVRPMLPQDVLVMTFTRAATRELSDRIRARLTEAAQVFRGIAQTDDAFLIELKNEYPEGPLREQAAYRLALAAQAMDDAAVYTIDAWCQRMLREHAFDSGNLFEENLVGDEAALRMDAVQDYWRQQLYPMPPNLVAQVQGIWRDVDTLEADMRALMGVPLADAEPGTLGQVLSEALAARQTQLQALKQGWVERADDLLGWIEAQLEHHKSSWEGRKLTNKKCAEWLGVLKAWSQGPADAQALQADMKAGWDRFTPEGLLACRKPGEAPLEWPPESQAYADLQAALLALPDPAQAARLHARQHVQQRMAELKRRSGLFGFADMLQRLDVALADPQAGERLAQRLREQFPVALIDEFQDTSPLQFRIFDRIYHTADNRQDIALLLIGDPKQSIYGFRGADIQSYLAARRATAGRHHVLGTNFRSTVAVVDVVNRWFNIPQDAFGYRHGDEDPLPFQSVDAKGRAEVLTGSTGPIPAMTVVHDDTLRSQRDARAHLSALCAEQIVAWLSDPQACFADPQKGDTALKPKDIAVLVRTGVEAAAVRDALRWRGVASVYLSDRDSVFASDEAQDLCLWLRGVAEPQDMRRVRAALGTRTVGLSLVELHDLATQDELLDQRAEQMRELRQTWQNQGVLAMLRQSLHALQLAGRWRGQADGERRLTNVLHLAELLQTASHQLDGEQALIRWLSQQIDEALDGSAGENEEQTVRLESDEDLVKVITIHKSKGLEYPVVCLPFAHSHRVVTADKAAVLQVSDAQGERRWTLAFDKQDAKGADLDRLREDLRLWYVALTRARHALWVGWSAVKRGNGKACVNHDSAPGHLLGAGQPWDSAQWLPKLQVLKTNALGAALSVQLTLAPSDVPLTRWQRPAQQSALQEALHSTARIDKSWTIASFSRLARDLSSQPVLQAALHMATPRPADDEPPEEGGAQALAALSVSLAGTPAAAPSESLSVSPWHSFARGPSAGNFLHDQLEWLAADGFALQPGTPLAQRLAKRCERAGYTAQAGDVVQWLSRVVAQPLRGPDAPLNALGTLLPEMEFWLPAQRLHAQEVDALCREHLLPGVSRPKLPDAQLHGMLMGFADLVFEHQGRYWVLDYKSNHLGPDDAAYSAPALDKAMAHHRYEVQAALYMLALHRLLRARLGSAYDPAQQLGGAVYLFLRGIDGPAAGCCTLPAPVALMDGLDAMLGSGPSPDNASQMIEVP</sequence>
<dbReference type="Proteomes" id="UP000037507">
    <property type="component" value="Unassembled WGS sequence"/>
</dbReference>
<feature type="domain" description="UvrD-like helicase C-terminal" evidence="18">
    <location>
        <begin position="521"/>
        <end position="782"/>
    </location>
</feature>
<dbReference type="GO" id="GO:0003677">
    <property type="term" value="F:DNA binding"/>
    <property type="evidence" value="ECO:0007669"/>
    <property type="project" value="UniProtKB-UniRule"/>
</dbReference>
<comment type="catalytic activity">
    <reaction evidence="13 15">
        <text>Couples ATP hydrolysis with the unwinding of duplex DNA by translocating in the 3'-5' direction.</text>
        <dbReference type="EC" id="5.6.2.4"/>
    </reaction>
</comment>
<dbReference type="STRING" id="1293045.H663_18145"/>
<dbReference type="Pfam" id="PF12705">
    <property type="entry name" value="PDDEXK_1"/>
    <property type="match status" value="1"/>
</dbReference>
<comment type="cofactor">
    <cofactor evidence="15">
        <name>Mg(2+)</name>
        <dbReference type="ChEBI" id="CHEBI:18420"/>
    </cofactor>
    <text evidence="15">Binds 1 Mg(2+) ion per subunit.</text>
</comment>
<evidence type="ECO:0000256" key="13">
    <source>
        <dbReference type="ARBA" id="ARBA00034617"/>
    </source>
</evidence>
<evidence type="ECO:0000256" key="10">
    <source>
        <dbReference type="ARBA" id="ARBA00023125"/>
    </source>
</evidence>
<comment type="domain">
    <text evidence="15">The N-terminal DNA-binding domain is a ssDNA-dependent ATPase and has ATP-dependent 3'-5' helicase function. This domain interacts with RecC.</text>
</comment>
<evidence type="ECO:0000256" key="5">
    <source>
        <dbReference type="ARBA" id="ARBA00022801"/>
    </source>
</evidence>
<comment type="catalytic activity">
    <reaction evidence="15">
        <text>Exonucleolytic cleavage (in the presence of ATP) in either 5'- to 3'- or 3'- to 5'-direction to yield 5'-phosphooligonucleotides.</text>
        <dbReference type="EC" id="3.1.11.5"/>
    </reaction>
</comment>
<dbReference type="InterPro" id="IPR038726">
    <property type="entry name" value="PDDEXK_AddAB-type"/>
</dbReference>
<feature type="binding site" evidence="15">
    <location>
        <position position="1139"/>
    </location>
    <ligand>
        <name>Mg(2+)</name>
        <dbReference type="ChEBI" id="CHEBI:18420"/>
    </ligand>
</feature>
<evidence type="ECO:0000259" key="18">
    <source>
        <dbReference type="PROSITE" id="PS51217"/>
    </source>
</evidence>
<dbReference type="GO" id="GO:0000724">
    <property type="term" value="P:double-strand break repair via homologous recombination"/>
    <property type="evidence" value="ECO:0007669"/>
    <property type="project" value="UniProtKB-UniRule"/>
</dbReference>
<keyword evidence="7 15" id="KW-0269">Exonuclease</keyword>
<feature type="region of interest" description="DNA-binding and helicase activity, interacts with RecC" evidence="15">
    <location>
        <begin position="1"/>
        <end position="899"/>
    </location>
</feature>
<dbReference type="InterPro" id="IPR011604">
    <property type="entry name" value="PDDEXK-like_dom_sf"/>
</dbReference>
<dbReference type="GO" id="GO:0043138">
    <property type="term" value="F:3'-5' DNA helicase activity"/>
    <property type="evidence" value="ECO:0007669"/>
    <property type="project" value="UniProtKB-UniRule"/>
</dbReference>
<keyword evidence="2 15" id="KW-0479">Metal-binding</keyword>
<evidence type="ECO:0000256" key="8">
    <source>
        <dbReference type="ARBA" id="ARBA00022840"/>
    </source>
</evidence>
<keyword evidence="11 15" id="KW-0234">DNA repair</keyword>
<keyword evidence="20" id="KW-1185">Reference proteome</keyword>
<evidence type="ECO:0000256" key="2">
    <source>
        <dbReference type="ARBA" id="ARBA00022723"/>
    </source>
</evidence>
<keyword evidence="12 15" id="KW-0413">Isomerase</keyword>
<evidence type="ECO:0000256" key="14">
    <source>
        <dbReference type="ARBA" id="ARBA00048988"/>
    </source>
</evidence>
<dbReference type="SUPFAM" id="SSF52980">
    <property type="entry name" value="Restriction endonuclease-like"/>
    <property type="match status" value="1"/>
</dbReference>
<comment type="miscellaneous">
    <text evidence="15">In the RecBCD complex, RecB has a slow 3'-5' helicase, an exonuclease activity and loads RecA onto ssDNA, RecD has a fast 5'-3' helicase activity, while RecC stimulates the ATPase and processivity of the RecB helicase and contributes to recognition of the Chi site.</text>
</comment>
<evidence type="ECO:0000259" key="17">
    <source>
        <dbReference type="PROSITE" id="PS51198"/>
    </source>
</evidence>
<keyword evidence="10 15" id="KW-0238">DNA-binding</keyword>
<keyword evidence="8 15" id="KW-0067">ATP-binding</keyword>